<dbReference type="InterPro" id="IPR020059">
    <property type="entry name" value="Glu/Gln-tRNA-synth_Ib_codon-bd"/>
</dbReference>
<evidence type="ECO:0000256" key="8">
    <source>
        <dbReference type="ARBA" id="ARBA00022917"/>
    </source>
</evidence>
<dbReference type="PANTHER" id="PTHR43097:SF5">
    <property type="entry name" value="GLUTAMATE--TRNA LIGASE"/>
    <property type="match status" value="1"/>
</dbReference>
<dbReference type="Gene3D" id="2.40.240.10">
    <property type="entry name" value="Ribosomal Protein L25, Chain P"/>
    <property type="match status" value="1"/>
</dbReference>
<evidence type="ECO:0000256" key="3">
    <source>
        <dbReference type="ARBA" id="ARBA00012835"/>
    </source>
</evidence>
<feature type="region of interest" description="Disordered" evidence="13">
    <location>
        <begin position="168"/>
        <end position="195"/>
    </location>
</feature>
<feature type="domain" description="GST C-terminal" evidence="14">
    <location>
        <begin position="52"/>
        <end position="174"/>
    </location>
</feature>
<comment type="similarity">
    <text evidence="2">Belongs to the class-I aminoacyl-tRNA synthetase family. Glutamate--tRNA ligase type 2 subfamily.</text>
</comment>
<evidence type="ECO:0000256" key="5">
    <source>
        <dbReference type="ARBA" id="ARBA00022598"/>
    </source>
</evidence>
<dbReference type="PRINTS" id="PR00987">
    <property type="entry name" value="TRNASYNTHGLU"/>
</dbReference>
<dbReference type="InterPro" id="IPR014729">
    <property type="entry name" value="Rossmann-like_a/b/a_fold"/>
</dbReference>
<evidence type="ECO:0000256" key="1">
    <source>
        <dbReference type="ARBA" id="ARBA00004496"/>
    </source>
</evidence>
<dbReference type="Pfam" id="PF00749">
    <property type="entry name" value="tRNA-synt_1c"/>
    <property type="match status" value="1"/>
</dbReference>
<evidence type="ECO:0000256" key="7">
    <source>
        <dbReference type="ARBA" id="ARBA00022840"/>
    </source>
</evidence>
<dbReference type="GO" id="GO:0004818">
    <property type="term" value="F:glutamate-tRNA ligase activity"/>
    <property type="evidence" value="ECO:0007669"/>
    <property type="project" value="UniProtKB-EC"/>
</dbReference>
<dbReference type="InterPro" id="IPR011035">
    <property type="entry name" value="Ribosomal_bL25/Gln-tRNA_synth"/>
</dbReference>
<dbReference type="HAMAP" id="MF_02076">
    <property type="entry name" value="Glu_tRNA_synth_type2"/>
    <property type="match status" value="1"/>
</dbReference>
<evidence type="ECO:0000256" key="13">
    <source>
        <dbReference type="SAM" id="MobiDB-lite"/>
    </source>
</evidence>
<sequence>MKITYQNIFPWCSLLTGNAVGAKFVRELGENDTIRLTNDDNSTVEGDVEIAISLSSGKPVVLLEGQNATNVSAWKDFALSKLRAASQSQTTEALVPLLNTINDHLSLRTYLVGYSLSLADILVWGTLKNSQSFATIKKEDRPHLSRWFAFCEDQGLFKSVGALIRSKPAAPKPTAAPVVEEKPVESTGPTDPAERLRMPNICNNITLTTSNLVQVSANFETGISEEECRSGNVVTRFPPEPSGYLHIGHIKAALLQEYYARHSNGKLVLRFDDTNPAKEKKEFEDAIIDDLKSIGFVPDMITYTSDYFPLIYDYGTKMLEMGKAYIDDLPVDIMRENRNQGIDSPSRNLSVEENMKRWEEMHKNTPLGKTYVMRAKINMQATNTTLRDPVLFRSVQQTHPRHGDKFKIYPSYDFACPIVDSLEGVTVAMRTIEYRDRNEQFYWMQDALGLRRVRIRDFARLNFLYTELSKRKLQWFVDSGIAPNWDDPRFPTLQGVMRRGMTIPALRAFVLEQGPSRNITYQEWDKIWAKNRQVIDPICPRYTAIECADAVTLTITDGPEPYVSVVPRHRKNPATGDKLVQFAKTVLIEQVDGQAMKEGEEVTLMGWGNVIVDTIAKEGDKVKAITAHLHLEGDFKKTALKLTWLAYNDPASLHVAKMMCFDNMLTKAKLEENDTFEEFVNRDSVFGCDCYIEPAAKDGVEGDIVQFERKGYFFLDHPLTTKAKHAPASNLLPGGHKEGQMVFHYIPDGRSLLMKIGGKFPKE</sequence>
<keyword evidence="5 12" id="KW-0436">Ligase</keyword>
<dbReference type="NCBIfam" id="TIGR00463">
    <property type="entry name" value="gltX_arch"/>
    <property type="match status" value="1"/>
</dbReference>
<evidence type="ECO:0000256" key="2">
    <source>
        <dbReference type="ARBA" id="ARBA00008927"/>
    </source>
</evidence>
<evidence type="ECO:0000256" key="4">
    <source>
        <dbReference type="ARBA" id="ARBA00022490"/>
    </source>
</evidence>
<keyword evidence="7 12" id="KW-0067">ATP-binding</keyword>
<keyword evidence="9 12" id="KW-0030">Aminoacyl-tRNA synthetase</keyword>
<dbReference type="InterPro" id="IPR004046">
    <property type="entry name" value="GST_C"/>
</dbReference>
<dbReference type="PANTHER" id="PTHR43097">
    <property type="entry name" value="GLUTAMINE-TRNA LIGASE"/>
    <property type="match status" value="1"/>
</dbReference>
<name>A0ABQ9XK51_9EUKA</name>
<dbReference type="InterPro" id="IPR036282">
    <property type="entry name" value="Glutathione-S-Trfase_C_sf"/>
</dbReference>
<evidence type="ECO:0000256" key="9">
    <source>
        <dbReference type="ARBA" id="ARBA00023146"/>
    </source>
</evidence>
<evidence type="ECO:0000256" key="11">
    <source>
        <dbReference type="ARBA" id="ARBA00048351"/>
    </source>
</evidence>
<evidence type="ECO:0000313" key="15">
    <source>
        <dbReference type="EMBL" id="KAK2952806.1"/>
    </source>
</evidence>
<dbReference type="InterPro" id="IPR020058">
    <property type="entry name" value="Glu/Gln-tRNA-synth_Ib_cat-dom"/>
</dbReference>
<proteinExistence type="inferred from homology"/>
<dbReference type="InterPro" id="IPR020056">
    <property type="entry name" value="Rbsml_bL25/Gln-tRNA_synth_N"/>
</dbReference>
<dbReference type="Proteomes" id="UP001281761">
    <property type="component" value="Unassembled WGS sequence"/>
</dbReference>
<dbReference type="InterPro" id="IPR050132">
    <property type="entry name" value="Gln/Glu-tRNA_Ligase"/>
</dbReference>
<dbReference type="InterPro" id="IPR010987">
    <property type="entry name" value="Glutathione-S-Trfase_C-like"/>
</dbReference>
<evidence type="ECO:0000259" key="14">
    <source>
        <dbReference type="PROSITE" id="PS50405"/>
    </source>
</evidence>
<evidence type="ECO:0000256" key="6">
    <source>
        <dbReference type="ARBA" id="ARBA00022741"/>
    </source>
</evidence>
<dbReference type="SUPFAM" id="SSF47616">
    <property type="entry name" value="GST C-terminal domain-like"/>
    <property type="match status" value="1"/>
</dbReference>
<comment type="subcellular location">
    <subcellularLocation>
        <location evidence="1">Cytoplasm</location>
    </subcellularLocation>
</comment>
<comment type="catalytic activity">
    <reaction evidence="11">
        <text>tRNA(Glu) + L-glutamate + ATP = L-glutamyl-tRNA(Glu) + AMP + diphosphate</text>
        <dbReference type="Rhea" id="RHEA:23540"/>
        <dbReference type="Rhea" id="RHEA-COMP:9663"/>
        <dbReference type="Rhea" id="RHEA-COMP:9680"/>
        <dbReference type="ChEBI" id="CHEBI:29985"/>
        <dbReference type="ChEBI" id="CHEBI:30616"/>
        <dbReference type="ChEBI" id="CHEBI:33019"/>
        <dbReference type="ChEBI" id="CHEBI:78442"/>
        <dbReference type="ChEBI" id="CHEBI:78520"/>
        <dbReference type="ChEBI" id="CHEBI:456215"/>
        <dbReference type="EC" id="6.1.1.17"/>
    </reaction>
</comment>
<feature type="compositionally biased region" description="Low complexity" evidence="13">
    <location>
        <begin position="168"/>
        <end position="177"/>
    </location>
</feature>
<reference evidence="15 16" key="1">
    <citation type="journal article" date="2022" name="bioRxiv">
        <title>Genomics of Preaxostyla Flagellates Illuminates Evolutionary Transitions and the Path Towards Mitochondrial Loss.</title>
        <authorList>
            <person name="Novak L.V.F."/>
            <person name="Treitli S.C."/>
            <person name="Pyrih J."/>
            <person name="Halakuc P."/>
            <person name="Pipaliya S.V."/>
            <person name="Vacek V."/>
            <person name="Brzon O."/>
            <person name="Soukal P."/>
            <person name="Eme L."/>
            <person name="Dacks J.B."/>
            <person name="Karnkowska A."/>
            <person name="Elias M."/>
            <person name="Hampl V."/>
        </authorList>
    </citation>
    <scope>NUCLEOTIDE SEQUENCE [LARGE SCALE GENOMIC DNA]</scope>
    <source>
        <strain evidence="15">NAU3</strain>
        <tissue evidence="15">Gut</tissue>
    </source>
</reference>
<dbReference type="Gene3D" id="1.20.1050.130">
    <property type="match status" value="1"/>
</dbReference>
<dbReference type="InterPro" id="IPR000924">
    <property type="entry name" value="Glu/Gln-tRNA-synth"/>
</dbReference>
<dbReference type="Gene3D" id="3.40.50.620">
    <property type="entry name" value="HUPs"/>
    <property type="match status" value="1"/>
</dbReference>
<evidence type="ECO:0000313" key="16">
    <source>
        <dbReference type="Proteomes" id="UP001281761"/>
    </source>
</evidence>
<dbReference type="PROSITE" id="PS50405">
    <property type="entry name" value="GST_CTER"/>
    <property type="match status" value="1"/>
</dbReference>
<dbReference type="Pfam" id="PF03950">
    <property type="entry name" value="tRNA-synt_1c_C"/>
    <property type="match status" value="1"/>
</dbReference>
<dbReference type="SUPFAM" id="SSF50715">
    <property type="entry name" value="Ribosomal protein L25-like"/>
    <property type="match status" value="1"/>
</dbReference>
<keyword evidence="16" id="KW-1185">Reference proteome</keyword>
<protein>
    <recommendedName>
        <fullName evidence="3">glutamate--tRNA ligase</fullName>
        <ecNumber evidence="3">6.1.1.17</ecNumber>
    </recommendedName>
    <alternativeName>
        <fullName evidence="10">Glutamyl-tRNA synthetase</fullName>
    </alternativeName>
</protein>
<keyword evidence="4" id="KW-0963">Cytoplasm</keyword>
<keyword evidence="8 12" id="KW-0648">Protein biosynthesis</keyword>
<dbReference type="SUPFAM" id="SSF52374">
    <property type="entry name" value="Nucleotidylyl transferase"/>
    <property type="match status" value="1"/>
</dbReference>
<gene>
    <name evidence="15" type="ORF">BLNAU_12274</name>
</gene>
<organism evidence="15 16">
    <name type="scientific">Blattamonas nauphoetae</name>
    <dbReference type="NCBI Taxonomy" id="2049346"/>
    <lineage>
        <taxon>Eukaryota</taxon>
        <taxon>Metamonada</taxon>
        <taxon>Preaxostyla</taxon>
        <taxon>Oxymonadida</taxon>
        <taxon>Blattamonas</taxon>
    </lineage>
</organism>
<dbReference type="EC" id="6.1.1.17" evidence="3"/>
<dbReference type="InterPro" id="IPR001412">
    <property type="entry name" value="aa-tRNA-synth_I_CS"/>
</dbReference>
<dbReference type="Pfam" id="PF20974">
    <property type="entry name" value="tRNA-synt_1c_C2"/>
    <property type="match status" value="1"/>
</dbReference>
<comment type="caution">
    <text evidence="15">The sequence shown here is derived from an EMBL/GenBank/DDBJ whole genome shotgun (WGS) entry which is preliminary data.</text>
</comment>
<keyword evidence="6 12" id="KW-0547">Nucleotide-binding</keyword>
<evidence type="ECO:0000256" key="10">
    <source>
        <dbReference type="ARBA" id="ARBA00030865"/>
    </source>
</evidence>
<dbReference type="InterPro" id="IPR004526">
    <property type="entry name" value="Glu-tRNA-synth_arc/euk"/>
</dbReference>
<evidence type="ECO:0000256" key="12">
    <source>
        <dbReference type="RuleBase" id="RU363037"/>
    </source>
</evidence>
<dbReference type="EMBL" id="JARBJD010000099">
    <property type="protein sequence ID" value="KAK2952806.1"/>
    <property type="molecule type" value="Genomic_DNA"/>
</dbReference>
<dbReference type="InterPro" id="IPR049437">
    <property type="entry name" value="tRNA-synt_1c_C2"/>
</dbReference>
<dbReference type="PROSITE" id="PS00178">
    <property type="entry name" value="AA_TRNA_LIGASE_I"/>
    <property type="match status" value="1"/>
</dbReference>
<accession>A0ABQ9XK51</accession>
<dbReference type="Pfam" id="PF00043">
    <property type="entry name" value="GST_C"/>
    <property type="match status" value="1"/>
</dbReference>